<organism evidence="2 3">
    <name type="scientific">Dendrothele bispora (strain CBS 962.96)</name>
    <dbReference type="NCBI Taxonomy" id="1314807"/>
    <lineage>
        <taxon>Eukaryota</taxon>
        <taxon>Fungi</taxon>
        <taxon>Dikarya</taxon>
        <taxon>Basidiomycota</taxon>
        <taxon>Agaricomycotina</taxon>
        <taxon>Agaricomycetes</taxon>
        <taxon>Agaricomycetidae</taxon>
        <taxon>Agaricales</taxon>
        <taxon>Agaricales incertae sedis</taxon>
        <taxon>Dendrothele</taxon>
    </lineage>
</organism>
<proteinExistence type="predicted"/>
<feature type="compositionally biased region" description="Acidic residues" evidence="1">
    <location>
        <begin position="148"/>
        <end position="163"/>
    </location>
</feature>
<evidence type="ECO:0000313" key="3">
    <source>
        <dbReference type="Proteomes" id="UP000297245"/>
    </source>
</evidence>
<keyword evidence="3" id="KW-1185">Reference proteome</keyword>
<feature type="region of interest" description="Disordered" evidence="1">
    <location>
        <begin position="143"/>
        <end position="211"/>
    </location>
</feature>
<name>A0A4S8LYU2_DENBC</name>
<sequence>MNLFPHISYPSYPPVDIQNLRPQEKNLIRSELKQLIIQELRKIGGTKDWRNAGRLYRRCYLPKHNTYATPCHQWLTPPFRLELFEDLNSYRALYDALGTPWAPNKPSPPRLSTQFLWNQRERPTLMTLRHLFDRLLDNPRSYLLQREDEVDDDEEMDGEDEETDNQHDEMDGENEEMEKQDSNGEDIDINATNDVDRTLTNDDEETKLKYP</sequence>
<accession>A0A4S8LYU2</accession>
<feature type="compositionally biased region" description="Basic and acidic residues" evidence="1">
    <location>
        <begin position="194"/>
        <end position="211"/>
    </location>
</feature>
<dbReference type="Proteomes" id="UP000297245">
    <property type="component" value="Unassembled WGS sequence"/>
</dbReference>
<dbReference type="EMBL" id="ML179218">
    <property type="protein sequence ID" value="THU94661.1"/>
    <property type="molecule type" value="Genomic_DNA"/>
</dbReference>
<dbReference type="AlphaFoldDB" id="A0A4S8LYU2"/>
<evidence type="ECO:0000256" key="1">
    <source>
        <dbReference type="SAM" id="MobiDB-lite"/>
    </source>
</evidence>
<evidence type="ECO:0000313" key="2">
    <source>
        <dbReference type="EMBL" id="THU94661.1"/>
    </source>
</evidence>
<gene>
    <name evidence="2" type="ORF">K435DRAFT_899429</name>
</gene>
<protein>
    <submittedName>
        <fullName evidence="2">Uncharacterized protein</fullName>
    </submittedName>
</protein>
<reference evidence="2 3" key="1">
    <citation type="journal article" date="2019" name="Nat. Ecol. Evol.">
        <title>Megaphylogeny resolves global patterns of mushroom evolution.</title>
        <authorList>
            <person name="Varga T."/>
            <person name="Krizsan K."/>
            <person name="Foldi C."/>
            <person name="Dima B."/>
            <person name="Sanchez-Garcia M."/>
            <person name="Sanchez-Ramirez S."/>
            <person name="Szollosi G.J."/>
            <person name="Szarkandi J.G."/>
            <person name="Papp V."/>
            <person name="Albert L."/>
            <person name="Andreopoulos W."/>
            <person name="Angelini C."/>
            <person name="Antonin V."/>
            <person name="Barry K.W."/>
            <person name="Bougher N.L."/>
            <person name="Buchanan P."/>
            <person name="Buyck B."/>
            <person name="Bense V."/>
            <person name="Catcheside P."/>
            <person name="Chovatia M."/>
            <person name="Cooper J."/>
            <person name="Damon W."/>
            <person name="Desjardin D."/>
            <person name="Finy P."/>
            <person name="Geml J."/>
            <person name="Haridas S."/>
            <person name="Hughes K."/>
            <person name="Justo A."/>
            <person name="Karasinski D."/>
            <person name="Kautmanova I."/>
            <person name="Kiss B."/>
            <person name="Kocsube S."/>
            <person name="Kotiranta H."/>
            <person name="LaButti K.M."/>
            <person name="Lechner B.E."/>
            <person name="Liimatainen K."/>
            <person name="Lipzen A."/>
            <person name="Lukacs Z."/>
            <person name="Mihaltcheva S."/>
            <person name="Morgado L.N."/>
            <person name="Niskanen T."/>
            <person name="Noordeloos M.E."/>
            <person name="Ohm R.A."/>
            <person name="Ortiz-Santana B."/>
            <person name="Ovrebo C."/>
            <person name="Racz N."/>
            <person name="Riley R."/>
            <person name="Savchenko A."/>
            <person name="Shiryaev A."/>
            <person name="Soop K."/>
            <person name="Spirin V."/>
            <person name="Szebenyi C."/>
            <person name="Tomsovsky M."/>
            <person name="Tulloss R.E."/>
            <person name="Uehling J."/>
            <person name="Grigoriev I.V."/>
            <person name="Vagvolgyi C."/>
            <person name="Papp T."/>
            <person name="Martin F.M."/>
            <person name="Miettinen O."/>
            <person name="Hibbett D.S."/>
            <person name="Nagy L.G."/>
        </authorList>
    </citation>
    <scope>NUCLEOTIDE SEQUENCE [LARGE SCALE GENOMIC DNA]</scope>
    <source>
        <strain evidence="2 3">CBS 962.96</strain>
    </source>
</reference>